<reference evidence="4 5" key="1">
    <citation type="submission" date="2016-03" db="EMBL/GenBank/DDBJ databases">
        <title>Comparative genomics of Pseudogymnoascus destructans, the fungus causing white-nose syndrome of bats.</title>
        <authorList>
            <person name="Palmer J.M."/>
            <person name="Drees K.P."/>
            <person name="Foster J.T."/>
            <person name="Lindner D.L."/>
        </authorList>
    </citation>
    <scope>NUCLEOTIDE SEQUENCE [LARGE SCALE GENOMIC DNA]</scope>
    <source>
        <strain evidence="4 5">UAMH 10579</strain>
    </source>
</reference>
<gene>
    <name evidence="4" type="ORF">VE01_10191</name>
</gene>
<dbReference type="GO" id="GO:0000030">
    <property type="term" value="F:mannosyltransferase activity"/>
    <property type="evidence" value="ECO:0007669"/>
    <property type="project" value="TreeGrafter"/>
</dbReference>
<evidence type="ECO:0000256" key="3">
    <source>
        <dbReference type="SAM" id="Phobius"/>
    </source>
</evidence>
<dbReference type="GeneID" id="28843577"/>
<accession>A0A1B8G7L0</accession>
<dbReference type="AlphaFoldDB" id="A0A1B8G7L0"/>
<protein>
    <recommendedName>
        <fullName evidence="6">Membrane-bound alpha-1,6-mannosyltransferase Initiation-specific</fullName>
    </recommendedName>
</protein>
<dbReference type="InterPro" id="IPR007577">
    <property type="entry name" value="GlycoTrfase_DXD_sugar-bd_CS"/>
</dbReference>
<dbReference type="GO" id="GO:0051999">
    <property type="term" value="P:mannosyl-inositol phosphorylceramide biosynthetic process"/>
    <property type="evidence" value="ECO:0007669"/>
    <property type="project" value="TreeGrafter"/>
</dbReference>
<feature type="transmembrane region" description="Helical" evidence="3">
    <location>
        <begin position="12"/>
        <end position="31"/>
    </location>
</feature>
<dbReference type="PANTHER" id="PTHR32385:SF15">
    <property type="entry name" value="INOSITOL PHOSPHOCERAMIDE MANNOSYLTRANSFERASE 1"/>
    <property type="match status" value="1"/>
</dbReference>
<dbReference type="Gene3D" id="3.90.550.20">
    <property type="match status" value="1"/>
</dbReference>
<dbReference type="RefSeq" id="XP_018125552.1">
    <property type="nucleotide sequence ID" value="XM_018279596.1"/>
</dbReference>
<dbReference type="InterPro" id="IPR051706">
    <property type="entry name" value="Glycosyltransferase_domain"/>
</dbReference>
<dbReference type="GO" id="GO:0016020">
    <property type="term" value="C:membrane"/>
    <property type="evidence" value="ECO:0007669"/>
    <property type="project" value="GOC"/>
</dbReference>
<organism evidence="4 5">
    <name type="scientific">Pseudogymnoascus verrucosus</name>
    <dbReference type="NCBI Taxonomy" id="342668"/>
    <lineage>
        <taxon>Eukaryota</taxon>
        <taxon>Fungi</taxon>
        <taxon>Dikarya</taxon>
        <taxon>Ascomycota</taxon>
        <taxon>Pezizomycotina</taxon>
        <taxon>Leotiomycetes</taxon>
        <taxon>Thelebolales</taxon>
        <taxon>Thelebolaceae</taxon>
        <taxon>Pseudogymnoascus</taxon>
    </lineage>
</organism>
<evidence type="ECO:0000256" key="2">
    <source>
        <dbReference type="ARBA" id="ARBA00022679"/>
    </source>
</evidence>
<keyword evidence="2" id="KW-0808">Transferase</keyword>
<keyword evidence="3" id="KW-0472">Membrane</keyword>
<comment type="similarity">
    <text evidence="1">Belongs to the glycosyltransferase 32 family.</text>
</comment>
<reference evidence="5" key="2">
    <citation type="journal article" date="2018" name="Nat. Commun.">
        <title>Extreme sensitivity to ultraviolet light in the fungal pathogen causing white-nose syndrome of bats.</title>
        <authorList>
            <person name="Palmer J.M."/>
            <person name="Drees K.P."/>
            <person name="Foster J.T."/>
            <person name="Lindner D.L."/>
        </authorList>
    </citation>
    <scope>NUCLEOTIDE SEQUENCE [LARGE SCALE GENOMIC DNA]</scope>
    <source>
        <strain evidence="5">UAMH 10579</strain>
    </source>
</reference>
<keyword evidence="3" id="KW-0812">Transmembrane</keyword>
<dbReference type="STRING" id="342668.A0A1B8G7L0"/>
<proteinExistence type="inferred from homology"/>
<keyword evidence="5" id="KW-1185">Reference proteome</keyword>
<dbReference type="Pfam" id="PF04488">
    <property type="entry name" value="Gly_transf_sug"/>
    <property type="match status" value="1"/>
</dbReference>
<evidence type="ECO:0000256" key="1">
    <source>
        <dbReference type="ARBA" id="ARBA00009003"/>
    </source>
</evidence>
<feature type="transmembrane region" description="Helical" evidence="3">
    <location>
        <begin position="302"/>
        <end position="319"/>
    </location>
</feature>
<evidence type="ECO:0008006" key="6">
    <source>
        <dbReference type="Google" id="ProtNLM"/>
    </source>
</evidence>
<dbReference type="InterPro" id="IPR029044">
    <property type="entry name" value="Nucleotide-diphossugar_trans"/>
</dbReference>
<keyword evidence="3" id="KW-1133">Transmembrane helix</keyword>
<evidence type="ECO:0000313" key="4">
    <source>
        <dbReference type="EMBL" id="OBT91819.1"/>
    </source>
</evidence>
<dbReference type="PANTHER" id="PTHR32385">
    <property type="entry name" value="MANNOSYL PHOSPHORYLINOSITOL CERAMIDE SYNTHASE"/>
    <property type="match status" value="1"/>
</dbReference>
<dbReference type="EMBL" id="KV460279">
    <property type="protein sequence ID" value="OBT91819.1"/>
    <property type="molecule type" value="Genomic_DNA"/>
</dbReference>
<dbReference type="SUPFAM" id="SSF53448">
    <property type="entry name" value="Nucleotide-diphospho-sugar transferases"/>
    <property type="match status" value="1"/>
</dbReference>
<evidence type="ECO:0000313" key="5">
    <source>
        <dbReference type="Proteomes" id="UP000091956"/>
    </source>
</evidence>
<sequence>MSLRLYRTHPIIFAYGIIVGILTLYYFRTLICTTYSLLSLTFNWPRGAPDFLISPNADRDAFDLSFANYSRTQDSAGPLYRDLVPPVLHHIALGSHKPQGKWIDARNACLELHPGWEAMLWTDGNAGDFVRERFPELLHMWERYGYTIQRIDALRYMVLYEYGGVVLDMDLKCTRSLGPLRRFSFVAPAAHPTGFSIGFMMASKRNEFVGKLVRSLKMYNRRWFGLPYPTVMFSTGCHYASTIHALQPNRSELKILAGPLDNFKLHSLNGPVSTPIFNHLGSSSWHSYDASLIVSLSRSAKWWIPLFVLGAAAAVFFMVRRLKIKGMLRRYQSYRSILHGEKTSDTDLEGRIA</sequence>
<name>A0A1B8G7L0_9PEZI</name>
<dbReference type="Proteomes" id="UP000091956">
    <property type="component" value="Unassembled WGS sequence"/>
</dbReference>